<dbReference type="EMBL" id="AP022586">
    <property type="protein sequence ID" value="BBY19613.1"/>
    <property type="molecule type" value="Genomic_DNA"/>
</dbReference>
<dbReference type="Proteomes" id="UP000466607">
    <property type="component" value="Chromosome"/>
</dbReference>
<protein>
    <submittedName>
        <fullName evidence="2">Uncharacterized protein</fullName>
    </submittedName>
</protein>
<keyword evidence="1" id="KW-1133">Transmembrane helix</keyword>
<dbReference type="AlphaFoldDB" id="A0AAD1IRQ9"/>
<accession>A0AAD1IRQ9</accession>
<proteinExistence type="predicted"/>
<evidence type="ECO:0000313" key="3">
    <source>
        <dbReference type="Proteomes" id="UP000466607"/>
    </source>
</evidence>
<feature type="transmembrane region" description="Helical" evidence="1">
    <location>
        <begin position="18"/>
        <end position="39"/>
    </location>
</feature>
<evidence type="ECO:0000256" key="1">
    <source>
        <dbReference type="SAM" id="Phobius"/>
    </source>
</evidence>
<reference evidence="2 3" key="1">
    <citation type="journal article" date="2019" name="Emerg. Microbes Infect.">
        <title>Comprehensive subspecies identification of 175 nontuberculous mycobacteria species based on 7547 genomic profiles.</title>
        <authorList>
            <person name="Matsumoto Y."/>
            <person name="Kinjo T."/>
            <person name="Motooka D."/>
            <person name="Nabeya D."/>
            <person name="Jung N."/>
            <person name="Uechi K."/>
            <person name="Horii T."/>
            <person name="Iida T."/>
            <person name="Fujita J."/>
            <person name="Nakamura S."/>
        </authorList>
    </citation>
    <scope>NUCLEOTIDE SEQUENCE [LARGE SCALE GENOMIC DNA]</scope>
    <source>
        <strain evidence="2 3">JCM 17423</strain>
    </source>
</reference>
<keyword evidence="1" id="KW-0472">Membrane</keyword>
<evidence type="ECO:0000313" key="2">
    <source>
        <dbReference type="EMBL" id="BBY19613.1"/>
    </source>
</evidence>
<keyword evidence="1" id="KW-0812">Transmembrane</keyword>
<keyword evidence="3" id="KW-1185">Reference proteome</keyword>
<gene>
    <name evidence="2" type="ORF">MLIT_52050</name>
</gene>
<sequence>MLCRNETGGPNVDWIWEILRYVAAWGGTGLIIWFWYWMFSNIGTF</sequence>
<name>A0AAD1IRQ9_9MYCO</name>
<organism evidence="2 3">
    <name type="scientific">Mycolicibacterium litorale</name>
    <dbReference type="NCBI Taxonomy" id="758802"/>
    <lineage>
        <taxon>Bacteria</taxon>
        <taxon>Bacillati</taxon>
        <taxon>Actinomycetota</taxon>
        <taxon>Actinomycetes</taxon>
        <taxon>Mycobacteriales</taxon>
        <taxon>Mycobacteriaceae</taxon>
        <taxon>Mycolicibacterium</taxon>
    </lineage>
</organism>